<feature type="transmembrane region" description="Helical" evidence="1">
    <location>
        <begin position="22"/>
        <end position="39"/>
    </location>
</feature>
<dbReference type="HOGENOM" id="CLU_2276026_0_0_7"/>
<accession>H1FXC4</accession>
<dbReference type="PATRIC" id="fig|929558.5.peg.2088"/>
<comment type="caution">
    <text evidence="2">The sequence shown here is derived from an EMBL/GenBank/DDBJ whole genome shotgun (WGS) entry which is preliminary data.</text>
</comment>
<dbReference type="STRING" id="929558.SMGD1_2097"/>
<dbReference type="RefSeq" id="WP_008341317.1">
    <property type="nucleotide sequence ID" value="NZ_AFRZ01000001.1"/>
</dbReference>
<protein>
    <recommendedName>
        <fullName evidence="4">SHOCT domain-containing protein</fullName>
    </recommendedName>
</protein>
<evidence type="ECO:0000313" key="3">
    <source>
        <dbReference type="Proteomes" id="UP000006431"/>
    </source>
</evidence>
<dbReference type="Proteomes" id="UP000006431">
    <property type="component" value="Unassembled WGS sequence"/>
</dbReference>
<sequence>MKTPTNVQGMDANAMDGVYNEAILFFIIFATMSIISLIISKRNAKKYEQEHSIKERKDAKIKDELIQKHLNSSSIKIMGKKTKNEELLNKLNNGAINKEEYKILKDHLDSI</sequence>
<keyword evidence="1" id="KW-1133">Transmembrane helix</keyword>
<keyword evidence="3" id="KW-1185">Reference proteome</keyword>
<dbReference type="AlphaFoldDB" id="H1FXC4"/>
<proteinExistence type="predicted"/>
<name>H1FXC4_SULGG</name>
<keyword evidence="1" id="KW-0812">Transmembrane</keyword>
<keyword evidence="1" id="KW-0472">Membrane</keyword>
<evidence type="ECO:0000256" key="1">
    <source>
        <dbReference type="SAM" id="Phobius"/>
    </source>
</evidence>
<reference evidence="2 3" key="1">
    <citation type="journal article" date="2012" name="Proc. Natl. Acad. Sci. U.S.A.">
        <title>Genome and physiology of a model Epsilonproteobacterium responsible for sulfide detoxification in marine oxygen depletion zones.</title>
        <authorList>
            <person name="Grote J."/>
            <person name="Schott T."/>
            <person name="Bruckner C.G."/>
            <person name="Glockner F.O."/>
            <person name="Jost G."/>
            <person name="Teeling H."/>
            <person name="Labrenz M."/>
            <person name="Jurgens K."/>
        </authorList>
    </citation>
    <scope>NUCLEOTIDE SEQUENCE [LARGE SCALE GENOMIC DNA]</scope>
    <source>
        <strain evidence="2 3">GD1</strain>
    </source>
</reference>
<evidence type="ECO:0008006" key="4">
    <source>
        <dbReference type="Google" id="ProtNLM"/>
    </source>
</evidence>
<dbReference type="EMBL" id="AFRZ01000001">
    <property type="protein sequence ID" value="EHP30620.1"/>
    <property type="molecule type" value="Genomic_DNA"/>
</dbReference>
<evidence type="ECO:0000313" key="2">
    <source>
        <dbReference type="EMBL" id="EHP30620.1"/>
    </source>
</evidence>
<organism evidence="2 3">
    <name type="scientific">Sulfurimonas gotlandica (strain DSM 19862 / JCM 16533 / GD1)</name>
    <dbReference type="NCBI Taxonomy" id="929558"/>
    <lineage>
        <taxon>Bacteria</taxon>
        <taxon>Pseudomonadati</taxon>
        <taxon>Campylobacterota</taxon>
        <taxon>Epsilonproteobacteria</taxon>
        <taxon>Campylobacterales</taxon>
        <taxon>Sulfurimonadaceae</taxon>
        <taxon>Sulfurimonas</taxon>
    </lineage>
</organism>
<gene>
    <name evidence="2" type="ORF">SMGD1_2097</name>
</gene>